<dbReference type="NCBIfam" id="TIGR04294">
    <property type="entry name" value="pre_pil_HX9DG"/>
    <property type="match status" value="1"/>
</dbReference>
<evidence type="ECO:0000256" key="1">
    <source>
        <dbReference type="SAM" id="Phobius"/>
    </source>
</evidence>
<organism evidence="3 4">
    <name type="scientific">Lacipirellula parvula</name>
    <dbReference type="NCBI Taxonomy" id="2650471"/>
    <lineage>
        <taxon>Bacteria</taxon>
        <taxon>Pseudomonadati</taxon>
        <taxon>Planctomycetota</taxon>
        <taxon>Planctomycetia</taxon>
        <taxon>Pirellulales</taxon>
        <taxon>Lacipirellulaceae</taxon>
        <taxon>Lacipirellula</taxon>
    </lineage>
</organism>
<dbReference type="KEGG" id="lpav:PLANPX_1452"/>
<proteinExistence type="predicted"/>
<keyword evidence="1" id="KW-0472">Membrane</keyword>
<keyword evidence="1" id="KW-1133">Transmembrane helix</keyword>
<dbReference type="InterPro" id="IPR012902">
    <property type="entry name" value="N_methyl_site"/>
</dbReference>
<evidence type="ECO:0000313" key="3">
    <source>
        <dbReference type="EMBL" id="BBO31840.1"/>
    </source>
</evidence>
<reference evidence="4" key="1">
    <citation type="submission" date="2019-10" db="EMBL/GenBank/DDBJ databases">
        <title>Lacipirellula parvula gen. nov., sp. nov., representing a lineage of planctomycetes widespread in freshwater anoxic habitats, and description of the family Lacipirellulaceae.</title>
        <authorList>
            <person name="Dedysh S.N."/>
            <person name="Kulichevskaya I.S."/>
            <person name="Beletsky A.V."/>
            <person name="Rakitin A.L."/>
            <person name="Mardanov A.V."/>
            <person name="Ivanova A.A."/>
            <person name="Saltykova V.X."/>
            <person name="Rijpstra W.I.C."/>
            <person name="Sinninghe Damste J.S."/>
            <person name="Ravin N.V."/>
        </authorList>
    </citation>
    <scope>NUCLEOTIDE SEQUENCE [LARGE SCALE GENOMIC DNA]</scope>
    <source>
        <strain evidence="4">PX69</strain>
    </source>
</reference>
<dbReference type="Gene3D" id="3.30.700.10">
    <property type="entry name" value="Glycoprotein, Type 4 Pilin"/>
    <property type="match status" value="1"/>
</dbReference>
<sequence length="345" mass="36836">MSSSPSTASLRRCVSISPRRAFTLVELLVVIAIIGVLVALLLPAVQAAREAARRSQCLNNSRQIGLGILNFESAKKLLPSGGEGTDWSDPAAPKTGFDRHSTFTQILPYLEQTAVAAQFNLKYGYNDLAAPQNQIAAKTQIEAFLCPSNSIRQPDPAGYGGTDFMPTVYTDIHPTTGVRDNIASRADGALALVPAKMALISDGTSNTIALAEDAGRNWEEMEPFTKSKYDEIPNAADKTPSGYRAINRWAEPDTGNGVSGPPTSTAANLKPVINNYATPVNGPEECRWSTNNCGPNDEIFSFHPGGADAVYADGSAHYLNESIAPQVMRTLITRGEGDMTDSSSL</sequence>
<keyword evidence="4" id="KW-1185">Reference proteome</keyword>
<evidence type="ECO:0000259" key="2">
    <source>
        <dbReference type="Pfam" id="PF07596"/>
    </source>
</evidence>
<evidence type="ECO:0000313" key="4">
    <source>
        <dbReference type="Proteomes" id="UP000326837"/>
    </source>
</evidence>
<accession>A0A5K7X5M0</accession>
<dbReference type="AlphaFoldDB" id="A0A5K7X5M0"/>
<dbReference type="Pfam" id="PF07596">
    <property type="entry name" value="SBP_bac_10"/>
    <property type="match status" value="1"/>
</dbReference>
<dbReference type="RefSeq" id="WP_152097911.1">
    <property type="nucleotide sequence ID" value="NZ_AP021861.1"/>
</dbReference>
<dbReference type="Proteomes" id="UP000326837">
    <property type="component" value="Chromosome"/>
</dbReference>
<dbReference type="NCBIfam" id="TIGR02532">
    <property type="entry name" value="IV_pilin_GFxxxE"/>
    <property type="match status" value="1"/>
</dbReference>
<dbReference type="InterPro" id="IPR011453">
    <property type="entry name" value="DUF1559"/>
</dbReference>
<dbReference type="SUPFAM" id="SSF54523">
    <property type="entry name" value="Pili subunits"/>
    <property type="match status" value="1"/>
</dbReference>
<protein>
    <recommendedName>
        <fullName evidence="2">DUF1559 domain-containing protein</fullName>
    </recommendedName>
</protein>
<dbReference type="InterPro" id="IPR045584">
    <property type="entry name" value="Pilin-like"/>
</dbReference>
<dbReference type="InterPro" id="IPR027558">
    <property type="entry name" value="Pre_pil_HX9DG_C"/>
</dbReference>
<dbReference type="EMBL" id="AP021861">
    <property type="protein sequence ID" value="BBO31840.1"/>
    <property type="molecule type" value="Genomic_DNA"/>
</dbReference>
<dbReference type="PANTHER" id="PTHR30093">
    <property type="entry name" value="GENERAL SECRETION PATHWAY PROTEIN G"/>
    <property type="match status" value="1"/>
</dbReference>
<feature type="domain" description="DUF1559" evidence="2">
    <location>
        <begin position="46"/>
        <end position="326"/>
    </location>
</feature>
<dbReference type="PANTHER" id="PTHR30093:SF2">
    <property type="entry name" value="TYPE II SECRETION SYSTEM PROTEIN H"/>
    <property type="match status" value="1"/>
</dbReference>
<keyword evidence="1" id="KW-0812">Transmembrane</keyword>
<feature type="transmembrane region" description="Helical" evidence="1">
    <location>
        <begin position="21"/>
        <end position="45"/>
    </location>
</feature>
<dbReference type="Pfam" id="PF07963">
    <property type="entry name" value="N_methyl"/>
    <property type="match status" value="1"/>
</dbReference>
<name>A0A5K7X5M0_9BACT</name>
<gene>
    <name evidence="3" type="ORF">PLANPX_1452</name>
</gene>